<evidence type="ECO:0000313" key="6">
    <source>
        <dbReference type="Proteomes" id="UP000635726"/>
    </source>
</evidence>
<dbReference type="SUPFAM" id="SSF53092">
    <property type="entry name" value="Creatinase/prolidase N-terminal domain"/>
    <property type="match status" value="1"/>
</dbReference>
<evidence type="ECO:0000259" key="4">
    <source>
        <dbReference type="Pfam" id="PF01321"/>
    </source>
</evidence>
<dbReference type="InterPro" id="IPR036005">
    <property type="entry name" value="Creatinase/aminopeptidase-like"/>
</dbReference>
<organism evidence="5 6">
    <name type="scientific">Deinococcus aquiradiocola</name>
    <dbReference type="NCBI Taxonomy" id="393059"/>
    <lineage>
        <taxon>Bacteria</taxon>
        <taxon>Thermotogati</taxon>
        <taxon>Deinococcota</taxon>
        <taxon>Deinococci</taxon>
        <taxon>Deinococcales</taxon>
        <taxon>Deinococcaceae</taxon>
        <taxon>Deinococcus</taxon>
    </lineage>
</organism>
<dbReference type="EMBL" id="BMOE01000001">
    <property type="protein sequence ID" value="GGJ63560.1"/>
    <property type="molecule type" value="Genomic_DNA"/>
</dbReference>
<evidence type="ECO:0000259" key="3">
    <source>
        <dbReference type="Pfam" id="PF00557"/>
    </source>
</evidence>
<dbReference type="InterPro" id="IPR029149">
    <property type="entry name" value="Creatin/AminoP/Spt16_N"/>
</dbReference>
<keyword evidence="5" id="KW-0031">Aminopeptidase</keyword>
<dbReference type="Gene3D" id="3.40.350.10">
    <property type="entry name" value="Creatinase/prolidase N-terminal domain"/>
    <property type="match status" value="1"/>
</dbReference>
<dbReference type="PRINTS" id="PR00599">
    <property type="entry name" value="MAPEPTIDASE"/>
</dbReference>
<sequence>MSTDQTATPSPGPASLLPDTLRAALDRAGVDALWVSSPENIRYLSGFTSGRDARLLLSAQPTLYTDARYTVQAQEESRFPSFIARPPATLAHAAPAVEGLRVGFEADHLTVAELERLRAHWQAGERPATLVSTSRVIDTLRQVKTPDEVARVRAAQALADEAFAAVRPFIAAGVRESDVAARLEGFMRERGAGSAFGITVASGPRGAMPHGTASARVIGNDELVTVDFGALLDGYHSDMTRTVAVGNPSEELRRLYRAVLEAEEAAVAAVRPGATGGELDAVARDLLGAHGLAEAFAHSLGHGVGLAVHEGPSLRAASADVLVPGMIVTVEPGVYVPGVGGVRIEDLILVTEDGHEVLSRSAKELL</sequence>
<dbReference type="GO" id="GO:0046872">
    <property type="term" value="F:metal ion binding"/>
    <property type="evidence" value="ECO:0007669"/>
    <property type="project" value="UniProtKB-KW"/>
</dbReference>
<dbReference type="InterPro" id="IPR001714">
    <property type="entry name" value="Pept_M24_MAP"/>
</dbReference>
<proteinExistence type="predicted"/>
<feature type="domain" description="Creatinase N-terminal" evidence="4">
    <location>
        <begin position="20"/>
        <end position="143"/>
    </location>
</feature>
<dbReference type="PANTHER" id="PTHR46112:SF3">
    <property type="entry name" value="AMINOPEPTIDASE YPDF"/>
    <property type="match status" value="1"/>
</dbReference>
<dbReference type="InterPro" id="IPR050659">
    <property type="entry name" value="Peptidase_M24B"/>
</dbReference>
<keyword evidence="6" id="KW-1185">Reference proteome</keyword>
<evidence type="ECO:0000256" key="2">
    <source>
        <dbReference type="ARBA" id="ARBA00022801"/>
    </source>
</evidence>
<comment type="caution">
    <text evidence="5">The sequence shown here is derived from an EMBL/GenBank/DDBJ whole genome shotgun (WGS) entry which is preliminary data.</text>
</comment>
<dbReference type="Gene3D" id="3.90.230.10">
    <property type="entry name" value="Creatinase/methionine aminopeptidase superfamily"/>
    <property type="match status" value="1"/>
</dbReference>
<dbReference type="InterPro" id="IPR000994">
    <property type="entry name" value="Pept_M24"/>
</dbReference>
<dbReference type="PROSITE" id="PS00491">
    <property type="entry name" value="PROLINE_PEPTIDASE"/>
    <property type="match status" value="1"/>
</dbReference>
<dbReference type="InterPro" id="IPR001131">
    <property type="entry name" value="Peptidase_M24B_aminopep-P_CS"/>
</dbReference>
<reference evidence="5" key="2">
    <citation type="submission" date="2020-09" db="EMBL/GenBank/DDBJ databases">
        <authorList>
            <person name="Sun Q."/>
            <person name="Ohkuma M."/>
        </authorList>
    </citation>
    <scope>NUCLEOTIDE SEQUENCE</scope>
    <source>
        <strain evidence="5">JCM 14371</strain>
    </source>
</reference>
<dbReference type="Pfam" id="PF00557">
    <property type="entry name" value="Peptidase_M24"/>
    <property type="match status" value="1"/>
</dbReference>
<keyword evidence="1" id="KW-0479">Metal-binding</keyword>
<dbReference type="RefSeq" id="WP_188960564.1">
    <property type="nucleotide sequence ID" value="NZ_BMOE01000001.1"/>
</dbReference>
<dbReference type="PANTHER" id="PTHR46112">
    <property type="entry name" value="AMINOPEPTIDASE"/>
    <property type="match status" value="1"/>
</dbReference>
<name>A0A917P6D0_9DEIO</name>
<dbReference type="Pfam" id="PF01321">
    <property type="entry name" value="Creatinase_N"/>
    <property type="match status" value="1"/>
</dbReference>
<dbReference type="AlphaFoldDB" id="A0A917P6D0"/>
<dbReference type="Proteomes" id="UP000635726">
    <property type="component" value="Unassembled WGS sequence"/>
</dbReference>
<reference evidence="5" key="1">
    <citation type="journal article" date="2014" name="Int. J. Syst. Evol. Microbiol.">
        <title>Complete genome sequence of Corynebacterium casei LMG S-19264T (=DSM 44701T), isolated from a smear-ripened cheese.</title>
        <authorList>
            <consortium name="US DOE Joint Genome Institute (JGI-PGF)"/>
            <person name="Walter F."/>
            <person name="Albersmeier A."/>
            <person name="Kalinowski J."/>
            <person name="Ruckert C."/>
        </authorList>
    </citation>
    <scope>NUCLEOTIDE SEQUENCE</scope>
    <source>
        <strain evidence="5">JCM 14371</strain>
    </source>
</reference>
<evidence type="ECO:0000313" key="5">
    <source>
        <dbReference type="EMBL" id="GGJ63560.1"/>
    </source>
</evidence>
<keyword evidence="2" id="KW-0378">Hydrolase</keyword>
<accession>A0A917P6D0</accession>
<dbReference type="GO" id="GO:0004177">
    <property type="term" value="F:aminopeptidase activity"/>
    <property type="evidence" value="ECO:0007669"/>
    <property type="project" value="UniProtKB-KW"/>
</dbReference>
<keyword evidence="5" id="KW-0645">Protease</keyword>
<gene>
    <name evidence="5" type="ORF">GCM10008939_04300</name>
</gene>
<feature type="domain" description="Peptidase M24" evidence="3">
    <location>
        <begin position="151"/>
        <end position="352"/>
    </location>
</feature>
<dbReference type="GO" id="GO:0008235">
    <property type="term" value="F:metalloexopeptidase activity"/>
    <property type="evidence" value="ECO:0007669"/>
    <property type="project" value="UniProtKB-ARBA"/>
</dbReference>
<evidence type="ECO:0000256" key="1">
    <source>
        <dbReference type="ARBA" id="ARBA00022723"/>
    </source>
</evidence>
<dbReference type="SUPFAM" id="SSF55920">
    <property type="entry name" value="Creatinase/aminopeptidase"/>
    <property type="match status" value="1"/>
</dbReference>
<protein>
    <submittedName>
        <fullName evidence="5">Aminopeptidase</fullName>
    </submittedName>
</protein>
<dbReference type="InterPro" id="IPR000587">
    <property type="entry name" value="Creatinase_N"/>
</dbReference>